<organism evidence="2 3">
    <name type="scientific">Tenacibaculum polynesiense</name>
    <dbReference type="NCBI Taxonomy" id="3137857"/>
    <lineage>
        <taxon>Bacteria</taxon>
        <taxon>Pseudomonadati</taxon>
        <taxon>Bacteroidota</taxon>
        <taxon>Flavobacteriia</taxon>
        <taxon>Flavobacteriales</taxon>
        <taxon>Flavobacteriaceae</taxon>
        <taxon>Tenacibaculum</taxon>
    </lineage>
</organism>
<evidence type="ECO:0000256" key="1">
    <source>
        <dbReference type="SAM" id="Phobius"/>
    </source>
</evidence>
<proteinExistence type="predicted"/>
<sequence length="50" mass="5973">MIIKVFSYISNSLTMQIYNILQYKQTKVLLILYFVSILTYYGNFRKNNGN</sequence>
<name>A0ABM9PA48_9FLAO</name>
<keyword evidence="1" id="KW-0472">Membrane</keyword>
<gene>
    <name evidence="2" type="ORF">T190423A01A_20066</name>
</gene>
<feature type="transmembrane region" description="Helical" evidence="1">
    <location>
        <begin position="28"/>
        <end position="44"/>
    </location>
</feature>
<dbReference type="EMBL" id="CAXJIO010000011">
    <property type="protein sequence ID" value="CAL2102315.1"/>
    <property type="molecule type" value="Genomic_DNA"/>
</dbReference>
<accession>A0ABM9PA48</accession>
<keyword evidence="3" id="KW-1185">Reference proteome</keyword>
<evidence type="ECO:0000313" key="2">
    <source>
        <dbReference type="EMBL" id="CAL2102315.1"/>
    </source>
</evidence>
<dbReference type="Proteomes" id="UP001497527">
    <property type="component" value="Unassembled WGS sequence"/>
</dbReference>
<keyword evidence="1" id="KW-0812">Transmembrane</keyword>
<evidence type="ECO:0000313" key="3">
    <source>
        <dbReference type="Proteomes" id="UP001497527"/>
    </source>
</evidence>
<keyword evidence="1" id="KW-1133">Transmembrane helix</keyword>
<reference evidence="2 3" key="1">
    <citation type="submission" date="2024-05" db="EMBL/GenBank/DDBJ databases">
        <authorList>
            <person name="Duchaud E."/>
        </authorList>
    </citation>
    <scope>NUCLEOTIDE SEQUENCE [LARGE SCALE GENOMIC DNA]</scope>
    <source>
        <strain evidence="2">Ena-SAMPLE-TAB-13-05-2024-13:56:06:370-140308</strain>
    </source>
</reference>
<protein>
    <submittedName>
        <fullName evidence="2">Uncharacterized protein</fullName>
    </submittedName>
</protein>
<comment type="caution">
    <text evidence="2">The sequence shown here is derived from an EMBL/GenBank/DDBJ whole genome shotgun (WGS) entry which is preliminary data.</text>
</comment>